<dbReference type="Pfam" id="PF02358">
    <property type="entry name" value="Trehalose_PPase"/>
    <property type="match status" value="1"/>
</dbReference>
<comment type="pathway">
    <text evidence="2">Glycan biosynthesis; trehalose biosynthesis.</text>
</comment>
<keyword evidence="1 2" id="KW-0378">Hydrolase</keyword>
<dbReference type="InterPro" id="IPR003337">
    <property type="entry name" value="Trehalose_PPase"/>
</dbReference>
<dbReference type="GO" id="GO:0004805">
    <property type="term" value="F:trehalose-phosphatase activity"/>
    <property type="evidence" value="ECO:0007669"/>
    <property type="project" value="UniProtKB-EC"/>
</dbReference>
<organism evidence="3 4">
    <name type="scientific">Piscinibacter gummiphilus</name>
    <dbReference type="NCBI Taxonomy" id="946333"/>
    <lineage>
        <taxon>Bacteria</taxon>
        <taxon>Pseudomonadati</taxon>
        <taxon>Pseudomonadota</taxon>
        <taxon>Betaproteobacteria</taxon>
        <taxon>Burkholderiales</taxon>
        <taxon>Sphaerotilaceae</taxon>
        <taxon>Piscinibacter</taxon>
    </lineage>
</organism>
<dbReference type="EC" id="3.1.3.12" evidence="2"/>
<keyword evidence="4" id="KW-1185">Reference proteome</keyword>
<dbReference type="RefSeq" id="WP_085753233.1">
    <property type="nucleotide sequence ID" value="NZ_BSPR01000015.1"/>
</dbReference>
<keyword evidence="2" id="KW-0479">Metal-binding</keyword>
<proteinExistence type="inferred from homology"/>
<evidence type="ECO:0000256" key="2">
    <source>
        <dbReference type="RuleBase" id="RU361117"/>
    </source>
</evidence>
<dbReference type="SUPFAM" id="SSF56784">
    <property type="entry name" value="HAD-like"/>
    <property type="match status" value="1"/>
</dbReference>
<comment type="function">
    <text evidence="2">Removes the phosphate from trehalose 6-phosphate to produce free trehalose.</text>
</comment>
<evidence type="ECO:0000256" key="1">
    <source>
        <dbReference type="ARBA" id="ARBA00022801"/>
    </source>
</evidence>
<reference evidence="3 4" key="1">
    <citation type="submission" date="2016-04" db="EMBL/GenBank/DDBJ databases">
        <title>Complete genome sequence of natural rubber-degrading, novel Gram-negative bacterium, Rhizobacter gummiphilus strain NS21.</title>
        <authorList>
            <person name="Tabata M."/>
            <person name="Kasai D."/>
            <person name="Fukuda M."/>
        </authorList>
    </citation>
    <scope>NUCLEOTIDE SEQUENCE [LARGE SCALE GENOMIC DNA]</scope>
    <source>
        <strain evidence="3 4">NS21</strain>
    </source>
</reference>
<dbReference type="STRING" id="946333.A4W93_25095"/>
<dbReference type="Proteomes" id="UP000193427">
    <property type="component" value="Chromosome"/>
</dbReference>
<dbReference type="PANTHER" id="PTHR43768">
    <property type="entry name" value="TREHALOSE 6-PHOSPHATE PHOSPHATASE"/>
    <property type="match status" value="1"/>
</dbReference>
<protein>
    <recommendedName>
        <fullName evidence="2">Trehalose 6-phosphate phosphatase</fullName>
        <ecNumber evidence="2">3.1.3.12</ecNumber>
    </recommendedName>
</protein>
<evidence type="ECO:0000313" key="3">
    <source>
        <dbReference type="EMBL" id="ARN22924.1"/>
    </source>
</evidence>
<comment type="similarity">
    <text evidence="2">Belongs to the trehalose phosphatase family.</text>
</comment>
<dbReference type="OrthoDB" id="9814913at2"/>
<comment type="cofactor">
    <cofactor evidence="2">
        <name>Mg(2+)</name>
        <dbReference type="ChEBI" id="CHEBI:18420"/>
    </cofactor>
</comment>
<dbReference type="InterPro" id="IPR036412">
    <property type="entry name" value="HAD-like_sf"/>
</dbReference>
<name>A0A1W6LF65_9BURK</name>
<evidence type="ECO:0000313" key="4">
    <source>
        <dbReference type="Proteomes" id="UP000193427"/>
    </source>
</evidence>
<dbReference type="EMBL" id="CP015118">
    <property type="protein sequence ID" value="ARN22924.1"/>
    <property type="molecule type" value="Genomic_DNA"/>
</dbReference>
<dbReference type="GO" id="GO:0046872">
    <property type="term" value="F:metal ion binding"/>
    <property type="evidence" value="ECO:0007669"/>
    <property type="project" value="UniProtKB-KW"/>
</dbReference>
<dbReference type="Gene3D" id="3.30.70.1020">
    <property type="entry name" value="Trehalose-6-phosphate phosphatase related protein, domain 2"/>
    <property type="match status" value="1"/>
</dbReference>
<dbReference type="NCBIfam" id="TIGR00685">
    <property type="entry name" value="T6PP"/>
    <property type="match status" value="1"/>
</dbReference>
<keyword evidence="2" id="KW-0460">Magnesium</keyword>
<dbReference type="UniPathway" id="UPA00299"/>
<dbReference type="KEGG" id="rgu:A4W93_25095"/>
<dbReference type="InterPro" id="IPR044651">
    <property type="entry name" value="OTSB-like"/>
</dbReference>
<gene>
    <name evidence="3" type="ORF">A4W93_25095</name>
</gene>
<accession>A0A1W6LF65</accession>
<dbReference type="PANTHER" id="PTHR43768:SF3">
    <property type="entry name" value="TREHALOSE 6-PHOSPHATE PHOSPHATASE"/>
    <property type="match status" value="1"/>
</dbReference>
<sequence>MKHLFTPPGEQALHTVMALRPLLAFDFDGTLAPIVARPDDARVSAAIAQQLRQLATMCPVAIVTGRSVADVAQRLGFDPHFIVGNHGAEDPLDTAPPHTSPSLDALRLRLAAAGPALAAAGVSIEDKRFSLALHYRLARDRDAAQVAIDQLLVSLEPGLETFGGKCVVNVVDTTAPDKGDAVVKLVERTGADAAVFVGDDVNDESVFVRAPPHWLTVRIGRDDPRSRAAYFLDGHAEVALFLGMMLNALSTP</sequence>
<dbReference type="InterPro" id="IPR023214">
    <property type="entry name" value="HAD_sf"/>
</dbReference>
<dbReference type="Gene3D" id="3.40.50.1000">
    <property type="entry name" value="HAD superfamily/HAD-like"/>
    <property type="match status" value="1"/>
</dbReference>
<dbReference type="AlphaFoldDB" id="A0A1W6LF65"/>
<dbReference type="GO" id="GO:0005992">
    <property type="term" value="P:trehalose biosynthetic process"/>
    <property type="evidence" value="ECO:0007669"/>
    <property type="project" value="UniProtKB-UniPathway"/>
</dbReference>
<comment type="catalytic activity">
    <reaction evidence="2">
        <text>alpha,alpha-trehalose 6-phosphate + H2O = alpha,alpha-trehalose + phosphate</text>
        <dbReference type="Rhea" id="RHEA:23420"/>
        <dbReference type="ChEBI" id="CHEBI:15377"/>
        <dbReference type="ChEBI" id="CHEBI:16551"/>
        <dbReference type="ChEBI" id="CHEBI:43474"/>
        <dbReference type="ChEBI" id="CHEBI:58429"/>
        <dbReference type="EC" id="3.1.3.12"/>
    </reaction>
</comment>